<gene>
    <name evidence="6" type="ORF">KHM83_05805</name>
</gene>
<dbReference type="EMBL" id="JAHBCL010000008">
    <property type="protein sequence ID" value="MBS7526183.1"/>
    <property type="molecule type" value="Genomic_DNA"/>
</dbReference>
<dbReference type="InterPro" id="IPR011766">
    <property type="entry name" value="TPP_enzyme_TPP-bd"/>
</dbReference>
<dbReference type="PANTHER" id="PTHR42897">
    <property type="entry name" value="PYRUVATE SYNTHASE SUBUNIT PORB"/>
    <property type="match status" value="1"/>
</dbReference>
<dbReference type="Gene3D" id="3.30.70.20">
    <property type="match status" value="2"/>
</dbReference>
<dbReference type="InterPro" id="IPR051479">
    <property type="entry name" value="PorB-like"/>
</dbReference>
<dbReference type="Pfam" id="PF13247">
    <property type="entry name" value="Fer4_11"/>
    <property type="match status" value="1"/>
</dbReference>
<feature type="domain" description="4Fe-4S ferredoxin-type" evidence="5">
    <location>
        <begin position="43"/>
        <end position="74"/>
    </location>
</feature>
<protein>
    <submittedName>
        <fullName evidence="6">4Fe-4S binding protein</fullName>
    </submittedName>
</protein>
<keyword evidence="1" id="KW-0479">Metal-binding</keyword>
<evidence type="ECO:0000256" key="1">
    <source>
        <dbReference type="ARBA" id="ARBA00022723"/>
    </source>
</evidence>
<organism evidence="6 7">
    <name type="scientific">Fusibacter paucivorans</name>
    <dbReference type="NCBI Taxonomy" id="76009"/>
    <lineage>
        <taxon>Bacteria</taxon>
        <taxon>Bacillati</taxon>
        <taxon>Bacillota</taxon>
        <taxon>Clostridia</taxon>
        <taxon>Eubacteriales</taxon>
        <taxon>Eubacteriales Family XII. Incertae Sedis</taxon>
        <taxon>Fusibacter</taxon>
    </lineage>
</organism>
<feature type="domain" description="4Fe-4S ferredoxin-type" evidence="5">
    <location>
        <begin position="75"/>
        <end position="104"/>
    </location>
</feature>
<dbReference type="InterPro" id="IPR017896">
    <property type="entry name" value="4Fe4S_Fe-S-bd"/>
</dbReference>
<dbReference type="Gene3D" id="3.40.50.970">
    <property type="match status" value="1"/>
</dbReference>
<accession>A0ABS5PM12</accession>
<evidence type="ECO:0000313" key="7">
    <source>
        <dbReference type="Proteomes" id="UP000746471"/>
    </source>
</evidence>
<evidence type="ECO:0000256" key="2">
    <source>
        <dbReference type="ARBA" id="ARBA00023002"/>
    </source>
</evidence>
<keyword evidence="7" id="KW-1185">Reference proteome</keyword>
<dbReference type="Proteomes" id="UP000746471">
    <property type="component" value="Unassembled WGS sequence"/>
</dbReference>
<dbReference type="Pfam" id="PF02775">
    <property type="entry name" value="TPP_enzyme_C"/>
    <property type="match status" value="1"/>
</dbReference>
<sequence>MANNTLVIDKKACPSDCQVCIGACAARENGHGMAVIEKIDLPEKNYHTVSTCNQCSVCECIDVCPTGAMTREKDGFVALDPDKCIGCGLCNMMCPYGGIFSSPSAHQSMKCDGCGGNPVCVPDCPEDILSYKKANEIFRSFEVKDRLSLGLQFCAGCTMELVNRTVMKVLGNDVVLFGAPSCNVMSSRGEFAYYGTLMTNVASSASGVSRYFKKIGRDTICLAIIGDGATADIGFGALSAAAERNERILYICYDNEAYMNTGIQRSGTTPFGSWTNTTQISDLDRGKSVTAKDVPILMAEHGIPYAATATLGYMEDFVEKLKKAKEAVKTGMAYIHVLAPCPTGWKSDTSIAVDVTRDAVQTNYFPLWECENGNYHFTHVEKHAKPIEAFTKNMKRFSHMSEEEVELLQKFVDKGYKKVKRLVDCQDI</sequence>
<evidence type="ECO:0000256" key="3">
    <source>
        <dbReference type="ARBA" id="ARBA00023004"/>
    </source>
</evidence>
<dbReference type="PROSITE" id="PS51379">
    <property type="entry name" value="4FE4S_FER_2"/>
    <property type="match status" value="2"/>
</dbReference>
<evidence type="ECO:0000313" key="6">
    <source>
        <dbReference type="EMBL" id="MBS7526183.1"/>
    </source>
</evidence>
<keyword evidence="4" id="KW-0411">Iron-sulfur</keyword>
<reference evidence="6 7" key="1">
    <citation type="submission" date="2021-05" db="EMBL/GenBank/DDBJ databases">
        <title>Fusibacter ferrireducens sp. nov., an anaerobic, sulfur- and Fe-reducing bacterium isolated from the mangrove sediment.</title>
        <authorList>
            <person name="Qiu D."/>
        </authorList>
    </citation>
    <scope>NUCLEOTIDE SEQUENCE [LARGE SCALE GENOMIC DNA]</scope>
    <source>
        <strain evidence="6 7">DSM 12116</strain>
    </source>
</reference>
<dbReference type="PROSITE" id="PS00198">
    <property type="entry name" value="4FE4S_FER_1"/>
    <property type="match status" value="1"/>
</dbReference>
<dbReference type="InterPro" id="IPR017900">
    <property type="entry name" value="4Fe4S_Fe_S_CS"/>
</dbReference>
<dbReference type="SUPFAM" id="SSF54862">
    <property type="entry name" value="4Fe-4S ferredoxins"/>
    <property type="match status" value="1"/>
</dbReference>
<proteinExistence type="predicted"/>
<evidence type="ECO:0000256" key="4">
    <source>
        <dbReference type="ARBA" id="ARBA00023014"/>
    </source>
</evidence>
<comment type="caution">
    <text evidence="6">The sequence shown here is derived from an EMBL/GenBank/DDBJ whole genome shotgun (WGS) entry which is preliminary data.</text>
</comment>
<dbReference type="SUPFAM" id="SSF52518">
    <property type="entry name" value="Thiamin diphosphate-binding fold (THDP-binding)"/>
    <property type="match status" value="1"/>
</dbReference>
<dbReference type="PANTHER" id="PTHR42897:SF1">
    <property type="entry name" value="2-OXOACID OXIDOREDUCTASE (FERREDOXIN)"/>
    <property type="match status" value="1"/>
</dbReference>
<evidence type="ECO:0000259" key="5">
    <source>
        <dbReference type="PROSITE" id="PS51379"/>
    </source>
</evidence>
<dbReference type="RefSeq" id="WP_213235968.1">
    <property type="nucleotide sequence ID" value="NZ_JAHBCL010000008.1"/>
</dbReference>
<dbReference type="InterPro" id="IPR029061">
    <property type="entry name" value="THDP-binding"/>
</dbReference>
<keyword evidence="3" id="KW-0408">Iron</keyword>
<keyword evidence="2" id="KW-0560">Oxidoreductase</keyword>
<name>A0ABS5PM12_9FIRM</name>